<keyword evidence="14" id="KW-0378">Hydrolase</keyword>
<dbReference type="GO" id="GO:0046677">
    <property type="term" value="P:response to antibiotic"/>
    <property type="evidence" value="ECO:0007669"/>
    <property type="project" value="UniProtKB-KW"/>
</dbReference>
<dbReference type="FunFam" id="1.10.3810.10:FF:000001">
    <property type="entry name" value="Penicillin-binding protein 1A"/>
    <property type="match status" value="1"/>
</dbReference>
<dbReference type="SUPFAM" id="SSF53955">
    <property type="entry name" value="Lysozyme-like"/>
    <property type="match status" value="1"/>
</dbReference>
<comment type="pathway">
    <text evidence="26">Glycan biosynthesis.</text>
</comment>
<dbReference type="PANTHER" id="PTHR32282:SF11">
    <property type="entry name" value="PENICILLIN-BINDING PROTEIN 1B"/>
    <property type="match status" value="1"/>
</dbReference>
<comment type="similarity">
    <text evidence="4">In the C-terminal section; belongs to the transpeptidase family.</text>
</comment>
<evidence type="ECO:0000256" key="23">
    <source>
        <dbReference type="ARBA" id="ARBA00034000"/>
    </source>
</evidence>
<evidence type="ECO:0000259" key="29">
    <source>
        <dbReference type="Pfam" id="PF00905"/>
    </source>
</evidence>
<keyword evidence="21" id="KW-0511">Multifunctional enzyme</keyword>
<dbReference type="InterPro" id="IPR001460">
    <property type="entry name" value="PCN-bd_Tpept"/>
</dbReference>
<evidence type="ECO:0000256" key="21">
    <source>
        <dbReference type="ARBA" id="ARBA00023268"/>
    </source>
</evidence>
<comment type="similarity">
    <text evidence="5">In the N-terminal section; belongs to the glycosyltransferase 51 family.</text>
</comment>
<evidence type="ECO:0000256" key="15">
    <source>
        <dbReference type="ARBA" id="ARBA00022960"/>
    </source>
</evidence>
<gene>
    <name evidence="31" type="ORF">IAA70_03595</name>
</gene>
<protein>
    <recommendedName>
        <fullName evidence="7">Penicillin-binding protein 1A</fullName>
        <ecNumber evidence="24">2.4.99.28</ecNumber>
        <ecNumber evidence="6">3.4.16.4</ecNumber>
    </recommendedName>
</protein>
<keyword evidence="15" id="KW-0133">Cell shape</keyword>
<dbReference type="GO" id="GO:0006508">
    <property type="term" value="P:proteolysis"/>
    <property type="evidence" value="ECO:0007669"/>
    <property type="project" value="UniProtKB-KW"/>
</dbReference>
<evidence type="ECO:0000313" key="32">
    <source>
        <dbReference type="Proteomes" id="UP000824258"/>
    </source>
</evidence>
<dbReference type="GO" id="GO:0009002">
    <property type="term" value="F:serine-type D-Ala-D-Ala carboxypeptidase activity"/>
    <property type="evidence" value="ECO:0007669"/>
    <property type="project" value="UniProtKB-EC"/>
</dbReference>
<accession>A0A9D1A7M9</accession>
<feature type="region of interest" description="Disordered" evidence="27">
    <location>
        <begin position="791"/>
        <end position="828"/>
    </location>
</feature>
<evidence type="ECO:0000256" key="13">
    <source>
        <dbReference type="ARBA" id="ARBA00022692"/>
    </source>
</evidence>
<comment type="catalytic activity">
    <reaction evidence="25">
        <text>[GlcNAc-(1-&gt;4)-Mur2Ac(oyl-L-Ala-gamma-D-Glu-L-Lys-D-Ala-D-Ala)](n)-di-trans,octa-cis-undecaprenyl diphosphate + beta-D-GlcNAc-(1-&gt;4)-Mur2Ac(oyl-L-Ala-gamma-D-Glu-L-Lys-D-Ala-D-Ala)-di-trans,octa-cis-undecaprenyl diphosphate = [GlcNAc-(1-&gt;4)-Mur2Ac(oyl-L-Ala-gamma-D-Glu-L-Lys-D-Ala-D-Ala)](n+1)-di-trans,octa-cis-undecaprenyl diphosphate + di-trans,octa-cis-undecaprenyl diphosphate + H(+)</text>
        <dbReference type="Rhea" id="RHEA:23708"/>
        <dbReference type="Rhea" id="RHEA-COMP:9602"/>
        <dbReference type="Rhea" id="RHEA-COMP:9603"/>
        <dbReference type="ChEBI" id="CHEBI:15378"/>
        <dbReference type="ChEBI" id="CHEBI:58405"/>
        <dbReference type="ChEBI" id="CHEBI:60033"/>
        <dbReference type="ChEBI" id="CHEBI:78435"/>
        <dbReference type="EC" id="2.4.99.28"/>
    </reaction>
</comment>
<dbReference type="Pfam" id="PF00912">
    <property type="entry name" value="Transgly"/>
    <property type="match status" value="1"/>
</dbReference>
<feature type="compositionally biased region" description="Acidic residues" evidence="27">
    <location>
        <begin position="795"/>
        <end position="817"/>
    </location>
</feature>
<evidence type="ECO:0000256" key="16">
    <source>
        <dbReference type="ARBA" id="ARBA00022968"/>
    </source>
</evidence>
<dbReference type="InterPro" id="IPR023346">
    <property type="entry name" value="Lysozyme-like_dom_sf"/>
</dbReference>
<keyword evidence="10" id="KW-0645">Protease</keyword>
<organism evidence="31 32">
    <name type="scientific">Candidatus Avoscillospira stercoripullorum</name>
    <dbReference type="NCBI Taxonomy" id="2840709"/>
    <lineage>
        <taxon>Bacteria</taxon>
        <taxon>Bacillati</taxon>
        <taxon>Bacillota</taxon>
        <taxon>Clostridia</taxon>
        <taxon>Eubacteriales</taxon>
        <taxon>Oscillospiraceae</taxon>
        <taxon>Oscillospiraceae incertae sedis</taxon>
        <taxon>Candidatus Avoscillospira</taxon>
    </lineage>
</organism>
<evidence type="ECO:0000256" key="3">
    <source>
        <dbReference type="ARBA" id="ARBA00004752"/>
    </source>
</evidence>
<dbReference type="Gene3D" id="3.40.710.10">
    <property type="entry name" value="DD-peptidase/beta-lactamase superfamily"/>
    <property type="match status" value="1"/>
</dbReference>
<dbReference type="GO" id="GO:0008658">
    <property type="term" value="F:penicillin binding"/>
    <property type="evidence" value="ECO:0007669"/>
    <property type="project" value="InterPro"/>
</dbReference>
<evidence type="ECO:0000256" key="27">
    <source>
        <dbReference type="SAM" id="MobiDB-lite"/>
    </source>
</evidence>
<dbReference type="GO" id="GO:0005886">
    <property type="term" value="C:plasma membrane"/>
    <property type="evidence" value="ECO:0007669"/>
    <property type="project" value="UniProtKB-SubCell"/>
</dbReference>
<dbReference type="InterPro" id="IPR036950">
    <property type="entry name" value="PBP_transglycosylase"/>
</dbReference>
<evidence type="ECO:0000256" key="11">
    <source>
        <dbReference type="ARBA" id="ARBA00022676"/>
    </source>
</evidence>
<keyword evidence="20" id="KW-0046">Antibiotic resistance</keyword>
<reference evidence="31" key="2">
    <citation type="journal article" date="2021" name="PeerJ">
        <title>Extensive microbial diversity within the chicken gut microbiome revealed by metagenomics and culture.</title>
        <authorList>
            <person name="Gilroy R."/>
            <person name="Ravi A."/>
            <person name="Getino M."/>
            <person name="Pursley I."/>
            <person name="Horton D.L."/>
            <person name="Alikhan N.F."/>
            <person name="Baker D."/>
            <person name="Gharbi K."/>
            <person name="Hall N."/>
            <person name="Watson M."/>
            <person name="Adriaenssens E.M."/>
            <person name="Foster-Nyarko E."/>
            <person name="Jarju S."/>
            <person name="Secka A."/>
            <person name="Antonio M."/>
            <person name="Oren A."/>
            <person name="Chaudhuri R.R."/>
            <person name="La Ragione R."/>
            <person name="Hildebrand F."/>
            <person name="Pallen M.J."/>
        </authorList>
    </citation>
    <scope>NUCLEOTIDE SEQUENCE</scope>
    <source>
        <strain evidence="31">ChiHjej9B8-7071</strain>
    </source>
</reference>
<feature type="domain" description="Glycosyl transferase family 51" evidence="30">
    <location>
        <begin position="85"/>
        <end position="258"/>
    </location>
</feature>
<keyword evidence="9" id="KW-0121">Carboxypeptidase</keyword>
<evidence type="ECO:0000256" key="26">
    <source>
        <dbReference type="ARBA" id="ARBA00060592"/>
    </source>
</evidence>
<comment type="caution">
    <text evidence="31">The sequence shown here is derived from an EMBL/GenBank/DDBJ whole genome shotgun (WGS) entry which is preliminary data.</text>
</comment>
<comment type="function">
    <text evidence="1">Cell wall formation. Synthesis of cross-linked peptidoglycan from the lipid intermediates. The enzyme has a penicillin-insensitive transglycosylase N-terminal domain (formation of linear glycan strands) and a penicillin-sensitive transpeptidase C-terminal domain (cross-linking of the peptide subunits).</text>
</comment>
<evidence type="ECO:0000256" key="22">
    <source>
        <dbReference type="ARBA" id="ARBA00023316"/>
    </source>
</evidence>
<dbReference type="InterPro" id="IPR012338">
    <property type="entry name" value="Beta-lactam/transpept-like"/>
</dbReference>
<evidence type="ECO:0000256" key="9">
    <source>
        <dbReference type="ARBA" id="ARBA00022645"/>
    </source>
</evidence>
<dbReference type="GO" id="GO:0030288">
    <property type="term" value="C:outer membrane-bounded periplasmic space"/>
    <property type="evidence" value="ECO:0007669"/>
    <property type="project" value="TreeGrafter"/>
</dbReference>
<keyword evidence="19 28" id="KW-0472">Membrane</keyword>
<sequence>MAKRQKRQAQPQERSRARRVWGWIGKIFGTLLLTGFLALLIFACIFAMYIKNDLSNQVDFSIESFALDQSSVIYYQDRETGEWKELKKLYESENRIWVGLEDIPQNLKNACIAIEDKRFYEHDGVDWLRTIRASLNMFFGGETTYGASTITQQLIKNRTHEDEVTVRRKLVEIFRALEYEKRYTKDQILEFYLNIIPLGEGCYGVQAASEVYFGKDVEDLSLAECASLIGITNNPSRYDPYLNPEENKERQELILGEMLDQGYISKTEYDQAVAQELVLSNRSGEDDGSGNYFTYFEDQVINEVVNDLMEITGDEYSIALKMLQTGGYKIYCTIDPEVQAEVDKVYEDLSNIPETASSQQLQSAIAVTDNKTGDIVAMAGGVGEKVGSLILNRATQSYLSPGSTIKPISVFAPAMELGLITPSSVYDDTPYQFTNTAAWPKNSDSTYRGLVSINDAMRLSLNTVAVKLVAEMGAETAFNFARDKMGLTSLVSEYVSSNGTVLSDIDLAPMAMGGLTKGVTVRDMAEAYTTFPNNGLYREGRTYTRVLDSNGKVVLDNTQDSWMAMSQKTAWYSTYMMENTVETGTGTGAQLENMAVAGKTGTTTSDYDRWFAGYTPYYTAVVWCGYDDPEEVVLTDTTENPAVSLWQKVMAGIHEALPSAEFEKPTDVVTVEYCRDSGLLATDACRKDPRGDRIVSGELYLEDVPTASCNVHALVDICGASDHVANEYCAQVPGNYIYQVGLMDIERGFPTAGIVVEDQPYVYSSRPLPVGLYEPVSPVVDAINLECYIHSEDDLPKEEEEEENEDEEQGTSVDLEELLNGLGTHSSD</sequence>
<dbReference type="EC" id="3.4.16.4" evidence="6"/>
<dbReference type="GO" id="GO:0008955">
    <property type="term" value="F:peptidoglycan glycosyltransferase activity"/>
    <property type="evidence" value="ECO:0007669"/>
    <property type="project" value="UniProtKB-EC"/>
</dbReference>
<evidence type="ECO:0000256" key="5">
    <source>
        <dbReference type="ARBA" id="ARBA00007739"/>
    </source>
</evidence>
<evidence type="ECO:0000256" key="2">
    <source>
        <dbReference type="ARBA" id="ARBA00004401"/>
    </source>
</evidence>
<dbReference type="Pfam" id="PF00905">
    <property type="entry name" value="Transpeptidase"/>
    <property type="match status" value="1"/>
</dbReference>
<evidence type="ECO:0000256" key="10">
    <source>
        <dbReference type="ARBA" id="ARBA00022670"/>
    </source>
</evidence>
<evidence type="ECO:0000256" key="8">
    <source>
        <dbReference type="ARBA" id="ARBA00022475"/>
    </source>
</evidence>
<keyword evidence="17" id="KW-0573">Peptidoglycan synthesis</keyword>
<dbReference type="PANTHER" id="PTHR32282">
    <property type="entry name" value="BINDING PROTEIN TRANSPEPTIDASE, PUTATIVE-RELATED"/>
    <property type="match status" value="1"/>
</dbReference>
<proteinExistence type="inferred from homology"/>
<dbReference type="SUPFAM" id="SSF56601">
    <property type="entry name" value="beta-lactamase/transpeptidase-like"/>
    <property type="match status" value="1"/>
</dbReference>
<evidence type="ECO:0000256" key="14">
    <source>
        <dbReference type="ARBA" id="ARBA00022801"/>
    </source>
</evidence>
<evidence type="ECO:0000256" key="19">
    <source>
        <dbReference type="ARBA" id="ARBA00023136"/>
    </source>
</evidence>
<dbReference type="Proteomes" id="UP000824258">
    <property type="component" value="Unassembled WGS sequence"/>
</dbReference>
<keyword evidence="16" id="KW-0735">Signal-anchor</keyword>
<evidence type="ECO:0000256" key="1">
    <source>
        <dbReference type="ARBA" id="ARBA00002624"/>
    </source>
</evidence>
<keyword evidence="11" id="KW-0328">Glycosyltransferase</keyword>
<keyword evidence="18 28" id="KW-1133">Transmembrane helix</keyword>
<dbReference type="AlphaFoldDB" id="A0A9D1A7M9"/>
<evidence type="ECO:0000256" key="17">
    <source>
        <dbReference type="ARBA" id="ARBA00022984"/>
    </source>
</evidence>
<comment type="pathway">
    <text evidence="3">Cell wall biogenesis; peptidoglycan biosynthesis.</text>
</comment>
<dbReference type="EC" id="2.4.99.28" evidence="24"/>
<feature type="transmembrane region" description="Helical" evidence="28">
    <location>
        <begin position="20"/>
        <end position="50"/>
    </location>
</feature>
<reference evidence="31" key="1">
    <citation type="submission" date="2020-10" db="EMBL/GenBank/DDBJ databases">
        <authorList>
            <person name="Gilroy R."/>
        </authorList>
    </citation>
    <scope>NUCLEOTIDE SEQUENCE</scope>
    <source>
        <strain evidence="31">ChiHjej9B8-7071</strain>
    </source>
</reference>
<evidence type="ECO:0000256" key="18">
    <source>
        <dbReference type="ARBA" id="ARBA00022989"/>
    </source>
</evidence>
<comment type="subcellular location">
    <subcellularLocation>
        <location evidence="2">Cell membrane</location>
        <topology evidence="2">Single-pass type II membrane protein</topology>
    </subcellularLocation>
</comment>
<keyword evidence="12" id="KW-0808">Transferase</keyword>
<evidence type="ECO:0000313" key="31">
    <source>
        <dbReference type="EMBL" id="HIR09471.1"/>
    </source>
</evidence>
<dbReference type="GO" id="GO:0009252">
    <property type="term" value="P:peptidoglycan biosynthetic process"/>
    <property type="evidence" value="ECO:0007669"/>
    <property type="project" value="UniProtKB-KW"/>
</dbReference>
<dbReference type="InterPro" id="IPR001264">
    <property type="entry name" value="Glyco_trans_51"/>
</dbReference>
<evidence type="ECO:0000259" key="30">
    <source>
        <dbReference type="Pfam" id="PF00912"/>
    </source>
</evidence>
<keyword evidence="13 28" id="KW-0812">Transmembrane</keyword>
<comment type="catalytic activity">
    <reaction evidence="23">
        <text>Preferential cleavage: (Ac)2-L-Lys-D-Ala-|-D-Ala. Also transpeptidation of peptidyl-alanyl moieties that are N-acyl substituents of D-alanine.</text>
        <dbReference type="EC" id="3.4.16.4"/>
    </reaction>
</comment>
<evidence type="ECO:0000256" key="12">
    <source>
        <dbReference type="ARBA" id="ARBA00022679"/>
    </source>
</evidence>
<evidence type="ECO:0000256" key="20">
    <source>
        <dbReference type="ARBA" id="ARBA00023251"/>
    </source>
</evidence>
<evidence type="ECO:0000256" key="25">
    <source>
        <dbReference type="ARBA" id="ARBA00049902"/>
    </source>
</evidence>
<evidence type="ECO:0000256" key="7">
    <source>
        <dbReference type="ARBA" id="ARBA00018638"/>
    </source>
</evidence>
<dbReference type="GO" id="GO:0008360">
    <property type="term" value="P:regulation of cell shape"/>
    <property type="evidence" value="ECO:0007669"/>
    <property type="project" value="UniProtKB-KW"/>
</dbReference>
<dbReference type="Gene3D" id="1.10.3810.10">
    <property type="entry name" value="Biosynthetic peptidoglycan transglycosylase-like"/>
    <property type="match status" value="1"/>
</dbReference>
<dbReference type="InterPro" id="IPR050396">
    <property type="entry name" value="Glycosyltr_51/Transpeptidase"/>
</dbReference>
<evidence type="ECO:0000256" key="28">
    <source>
        <dbReference type="SAM" id="Phobius"/>
    </source>
</evidence>
<dbReference type="GO" id="GO:0071555">
    <property type="term" value="P:cell wall organization"/>
    <property type="evidence" value="ECO:0007669"/>
    <property type="project" value="UniProtKB-KW"/>
</dbReference>
<keyword evidence="22" id="KW-0961">Cell wall biogenesis/degradation</keyword>
<evidence type="ECO:0000256" key="4">
    <source>
        <dbReference type="ARBA" id="ARBA00007090"/>
    </source>
</evidence>
<dbReference type="EMBL" id="DVGD01000103">
    <property type="protein sequence ID" value="HIR09471.1"/>
    <property type="molecule type" value="Genomic_DNA"/>
</dbReference>
<feature type="domain" description="Penicillin-binding protein transpeptidase" evidence="29">
    <location>
        <begin position="365"/>
        <end position="620"/>
    </location>
</feature>
<evidence type="ECO:0000256" key="24">
    <source>
        <dbReference type="ARBA" id="ARBA00044770"/>
    </source>
</evidence>
<dbReference type="NCBIfam" id="TIGR02074">
    <property type="entry name" value="PBP_1a_fam"/>
    <property type="match status" value="1"/>
</dbReference>
<name>A0A9D1A7M9_9FIRM</name>
<keyword evidence="8" id="KW-1003">Cell membrane</keyword>
<evidence type="ECO:0000256" key="6">
    <source>
        <dbReference type="ARBA" id="ARBA00012448"/>
    </source>
</evidence>